<gene>
    <name evidence="2" type="ORF">NKR23_g2433</name>
</gene>
<evidence type="ECO:0000313" key="3">
    <source>
        <dbReference type="Proteomes" id="UP001174694"/>
    </source>
</evidence>
<keyword evidence="3" id="KW-1185">Reference proteome</keyword>
<feature type="compositionally biased region" description="Polar residues" evidence="1">
    <location>
        <begin position="254"/>
        <end position="279"/>
    </location>
</feature>
<feature type="compositionally biased region" description="Pro residues" evidence="1">
    <location>
        <begin position="183"/>
        <end position="192"/>
    </location>
</feature>
<proteinExistence type="predicted"/>
<accession>A0AA38S1W3</accession>
<feature type="compositionally biased region" description="Low complexity" evidence="1">
    <location>
        <begin position="281"/>
        <end position="294"/>
    </location>
</feature>
<protein>
    <submittedName>
        <fullName evidence="2">Uncharacterized protein</fullName>
    </submittedName>
</protein>
<organism evidence="2 3">
    <name type="scientific">Pleurostoma richardsiae</name>
    <dbReference type="NCBI Taxonomy" id="41990"/>
    <lineage>
        <taxon>Eukaryota</taxon>
        <taxon>Fungi</taxon>
        <taxon>Dikarya</taxon>
        <taxon>Ascomycota</taxon>
        <taxon>Pezizomycotina</taxon>
        <taxon>Sordariomycetes</taxon>
        <taxon>Sordariomycetidae</taxon>
        <taxon>Calosphaeriales</taxon>
        <taxon>Pleurostomataceae</taxon>
        <taxon>Pleurostoma</taxon>
    </lineage>
</organism>
<sequence length="315" mass="33460">MGSSFTDDEKRFLLAEMIKVSHIDIRALVEFIESFNAQPDWFSMQLPGGRNMNQCFQAAESMFNAPMQPPPITTLKRKSLSDQAAEQQAAPKRLAMMASPIEPPLTLAQPPAQRNVNIQPRPSPTSSSAAPNGYSVFHSTVSAPANTGPPPATRKRGRPSKADKEAWQARTSGFQHINYAPISPAPIAPAPQPRQVSVTASGPPPVPPAYRVSPGPDNTKPKKKGRPPADSSSKLRQQPGTILDPAPPAGQRSPAISNLMTPPEQQHLQEQAWSATAQDTGRGAPASPAAGGSRVTTAAMSPLRRDTSAPVTNAA</sequence>
<feature type="compositionally biased region" description="Polar residues" evidence="1">
    <location>
        <begin position="230"/>
        <end position="240"/>
    </location>
</feature>
<name>A0AA38S1W3_9PEZI</name>
<dbReference type="EMBL" id="JANBVO010000004">
    <property type="protein sequence ID" value="KAJ9154760.1"/>
    <property type="molecule type" value="Genomic_DNA"/>
</dbReference>
<feature type="region of interest" description="Disordered" evidence="1">
    <location>
        <begin position="114"/>
        <end position="315"/>
    </location>
</feature>
<reference evidence="2" key="1">
    <citation type="submission" date="2022-07" db="EMBL/GenBank/DDBJ databases">
        <title>Fungi with potential for degradation of polypropylene.</title>
        <authorList>
            <person name="Gostincar C."/>
        </authorList>
    </citation>
    <scope>NUCLEOTIDE SEQUENCE</scope>
    <source>
        <strain evidence="2">EXF-13308</strain>
    </source>
</reference>
<dbReference type="AlphaFoldDB" id="A0AA38S1W3"/>
<dbReference type="Proteomes" id="UP001174694">
    <property type="component" value="Unassembled WGS sequence"/>
</dbReference>
<comment type="caution">
    <text evidence="2">The sequence shown here is derived from an EMBL/GenBank/DDBJ whole genome shotgun (WGS) entry which is preliminary data.</text>
</comment>
<evidence type="ECO:0000313" key="2">
    <source>
        <dbReference type="EMBL" id="KAJ9154760.1"/>
    </source>
</evidence>
<evidence type="ECO:0000256" key="1">
    <source>
        <dbReference type="SAM" id="MobiDB-lite"/>
    </source>
</evidence>